<protein>
    <recommendedName>
        <fullName evidence="7">Heat shock protein family A (Hsp70) member 8</fullName>
    </recommendedName>
</protein>
<accession>A0A7J7ZD57</accession>
<dbReference type="SUPFAM" id="SSF100920">
    <property type="entry name" value="Heat shock protein 70kD (HSP70), peptide-binding domain"/>
    <property type="match status" value="1"/>
</dbReference>
<dbReference type="SUPFAM" id="SSF53067">
    <property type="entry name" value="Actin-like ATPase domain"/>
    <property type="match status" value="1"/>
</dbReference>
<keyword evidence="2" id="KW-0547">Nucleotide-binding</keyword>
<dbReference type="Gene3D" id="2.60.34.10">
    <property type="entry name" value="Substrate Binding Domain Of DNAk, Chain A, domain 1"/>
    <property type="match status" value="1"/>
</dbReference>
<comment type="caution">
    <text evidence="5">The sequence shown here is derived from an EMBL/GenBank/DDBJ whole genome shotgun (WGS) entry which is preliminary data.</text>
</comment>
<dbReference type="EMBL" id="JACAGC010000004">
    <property type="protein sequence ID" value="KAF6372029.1"/>
    <property type="molecule type" value="Genomic_DNA"/>
</dbReference>
<dbReference type="FunFam" id="2.60.34.10:FF:000002">
    <property type="entry name" value="Heat shock 70 kDa"/>
    <property type="match status" value="1"/>
</dbReference>
<dbReference type="InterPro" id="IPR029047">
    <property type="entry name" value="HSP70_peptide-bd_sf"/>
</dbReference>
<dbReference type="Proteomes" id="UP000585614">
    <property type="component" value="Unassembled WGS sequence"/>
</dbReference>
<dbReference type="AlphaFoldDB" id="A0A7J7ZD57"/>
<evidence type="ECO:0000256" key="2">
    <source>
        <dbReference type="ARBA" id="ARBA00022741"/>
    </source>
</evidence>
<proteinExistence type="inferred from homology"/>
<name>A0A7J7ZD57_RHIFE</name>
<keyword evidence="3" id="KW-0067">ATP-binding</keyword>
<organism evidence="5 6">
    <name type="scientific">Rhinolophus ferrumequinum</name>
    <name type="common">Greater horseshoe bat</name>
    <dbReference type="NCBI Taxonomy" id="59479"/>
    <lineage>
        <taxon>Eukaryota</taxon>
        <taxon>Metazoa</taxon>
        <taxon>Chordata</taxon>
        <taxon>Craniata</taxon>
        <taxon>Vertebrata</taxon>
        <taxon>Euteleostomi</taxon>
        <taxon>Mammalia</taxon>
        <taxon>Eutheria</taxon>
        <taxon>Laurasiatheria</taxon>
        <taxon>Chiroptera</taxon>
        <taxon>Yinpterochiroptera</taxon>
        <taxon>Rhinolophoidea</taxon>
        <taxon>Rhinolophidae</taxon>
        <taxon>Rhinolophinae</taxon>
        <taxon>Rhinolophus</taxon>
    </lineage>
</organism>
<evidence type="ECO:0000256" key="3">
    <source>
        <dbReference type="ARBA" id="ARBA00022840"/>
    </source>
</evidence>
<dbReference type="Gene3D" id="3.90.640.10">
    <property type="entry name" value="Actin, Chain A, domain 4"/>
    <property type="match status" value="1"/>
</dbReference>
<evidence type="ECO:0008006" key="7">
    <source>
        <dbReference type="Google" id="ProtNLM"/>
    </source>
</evidence>
<evidence type="ECO:0000313" key="5">
    <source>
        <dbReference type="EMBL" id="KAF6372029.1"/>
    </source>
</evidence>
<comment type="similarity">
    <text evidence="1">Belongs to the heat shock protein 70 family.</text>
</comment>
<evidence type="ECO:0000256" key="4">
    <source>
        <dbReference type="ARBA" id="ARBA00023016"/>
    </source>
</evidence>
<dbReference type="GO" id="GO:0005524">
    <property type="term" value="F:ATP binding"/>
    <property type="evidence" value="ECO:0007669"/>
    <property type="project" value="UniProtKB-KW"/>
</dbReference>
<dbReference type="Gene3D" id="3.30.420.40">
    <property type="match status" value="1"/>
</dbReference>
<reference evidence="5 6" key="1">
    <citation type="journal article" date="2020" name="Nature">
        <title>Six reference-quality genomes reveal evolution of bat adaptations.</title>
        <authorList>
            <person name="Jebb D."/>
            <person name="Huang Z."/>
            <person name="Pippel M."/>
            <person name="Hughes G.M."/>
            <person name="Lavrichenko K."/>
            <person name="Devanna P."/>
            <person name="Winkler S."/>
            <person name="Jermiin L.S."/>
            <person name="Skirmuntt E.C."/>
            <person name="Katzourakis A."/>
            <person name="Burkitt-Gray L."/>
            <person name="Ray D.A."/>
            <person name="Sullivan K.A.M."/>
            <person name="Roscito J.G."/>
            <person name="Kirilenko B.M."/>
            <person name="Davalos L.M."/>
            <person name="Corthals A.P."/>
            <person name="Power M.L."/>
            <person name="Jones G."/>
            <person name="Ransome R.D."/>
            <person name="Dechmann D.K.N."/>
            <person name="Locatelli A.G."/>
            <person name="Puechmaille S.J."/>
            <person name="Fedrigo O."/>
            <person name="Jarvis E.D."/>
            <person name="Hiller M."/>
            <person name="Vernes S.C."/>
            <person name="Myers E.W."/>
            <person name="Teeling E.C."/>
        </authorList>
    </citation>
    <scope>NUCLEOTIDE SEQUENCE [LARGE SCALE GENOMIC DNA]</scope>
    <source>
        <strain evidence="5">MRhiFer1</strain>
        <tissue evidence="5">Lung</tissue>
    </source>
</reference>
<dbReference type="InterPro" id="IPR013126">
    <property type="entry name" value="Hsp_70_fam"/>
</dbReference>
<evidence type="ECO:0000313" key="6">
    <source>
        <dbReference type="Proteomes" id="UP000585614"/>
    </source>
</evidence>
<dbReference type="Pfam" id="PF00012">
    <property type="entry name" value="HSP70"/>
    <property type="match status" value="2"/>
</dbReference>
<sequence>MVNHFIAEFKHKHKKDISENKRAVRHLWTACEYAKHTLPSSTQASNEIDSLYEGIDFCTSITCALFEELNADLFRDTLDPVEKAPWDAKLNKSQIPDIALLSRQPSYVGDKSENVQGLLLLDVTPLSLGIETAGGVMTVIIRCCTTIPTEHTQTFTTCSDYQLGALIQVYEAERSMTKDNNLLGKFELIGTPPAPRGVPHIEVTSDIDVNGILNVSAVDKSTEKENKITITNDKGRLSKEDIECMV</sequence>
<gene>
    <name evidence="5" type="ORF">mRhiFer1_009768</name>
</gene>
<evidence type="ECO:0000256" key="1">
    <source>
        <dbReference type="ARBA" id="ARBA00007381"/>
    </source>
</evidence>
<keyword evidence="4" id="KW-0346">Stress response</keyword>
<dbReference type="PANTHER" id="PTHR19375">
    <property type="entry name" value="HEAT SHOCK PROTEIN 70KDA"/>
    <property type="match status" value="1"/>
</dbReference>
<dbReference type="InterPro" id="IPR043129">
    <property type="entry name" value="ATPase_NBD"/>
</dbReference>
<dbReference type="FunFam" id="3.90.640.10:FF:000058">
    <property type="entry name" value="Heat shock 70 kDa protein"/>
    <property type="match status" value="1"/>
</dbReference>
<dbReference type="GO" id="GO:0140662">
    <property type="term" value="F:ATP-dependent protein folding chaperone"/>
    <property type="evidence" value="ECO:0007669"/>
    <property type="project" value="InterPro"/>
</dbReference>